<dbReference type="Pfam" id="PF00665">
    <property type="entry name" value="rve"/>
    <property type="match status" value="1"/>
</dbReference>
<evidence type="ECO:0000259" key="1">
    <source>
        <dbReference type="PROSITE" id="PS50994"/>
    </source>
</evidence>
<evidence type="ECO:0000313" key="2">
    <source>
        <dbReference type="EMBL" id="SVB67626.1"/>
    </source>
</evidence>
<dbReference type="EMBL" id="UINC01052371">
    <property type="protein sequence ID" value="SVB67626.1"/>
    <property type="molecule type" value="Genomic_DNA"/>
</dbReference>
<dbReference type="InterPro" id="IPR001584">
    <property type="entry name" value="Integrase_cat-core"/>
</dbReference>
<feature type="non-terminal residue" evidence="2">
    <location>
        <position position="1"/>
    </location>
</feature>
<dbReference type="Pfam" id="PF13683">
    <property type="entry name" value="rve_3"/>
    <property type="match status" value="1"/>
</dbReference>
<proteinExistence type="predicted"/>
<dbReference type="Pfam" id="PF13276">
    <property type="entry name" value="HTH_21"/>
    <property type="match status" value="1"/>
</dbReference>
<dbReference type="SUPFAM" id="SSF53098">
    <property type="entry name" value="Ribonuclease H-like"/>
    <property type="match status" value="1"/>
</dbReference>
<dbReference type="Gene3D" id="3.30.420.10">
    <property type="entry name" value="Ribonuclease H-like superfamily/Ribonuclease H"/>
    <property type="match status" value="1"/>
</dbReference>
<dbReference type="InterPro" id="IPR012337">
    <property type="entry name" value="RNaseH-like_sf"/>
</dbReference>
<dbReference type="PANTHER" id="PTHR46889">
    <property type="entry name" value="TRANSPOSASE INSF FOR INSERTION SEQUENCE IS3B-RELATED"/>
    <property type="match status" value="1"/>
</dbReference>
<dbReference type="PROSITE" id="PS50994">
    <property type="entry name" value="INTEGRASE"/>
    <property type="match status" value="1"/>
</dbReference>
<gene>
    <name evidence="2" type="ORF">METZ01_LOCUS220480</name>
</gene>
<dbReference type="AlphaFoldDB" id="A0A382FX12"/>
<protein>
    <recommendedName>
        <fullName evidence="1">Integrase catalytic domain-containing protein</fullName>
    </recommendedName>
</protein>
<dbReference type="PANTHER" id="PTHR46889:SF4">
    <property type="entry name" value="TRANSPOSASE INSO FOR INSERTION SEQUENCE ELEMENT IS911B-RELATED"/>
    <property type="match status" value="1"/>
</dbReference>
<dbReference type="InterPro" id="IPR036397">
    <property type="entry name" value="RNaseH_sf"/>
</dbReference>
<reference evidence="2" key="1">
    <citation type="submission" date="2018-05" db="EMBL/GenBank/DDBJ databases">
        <authorList>
            <person name="Lanie J.A."/>
            <person name="Ng W.-L."/>
            <person name="Kazmierczak K.M."/>
            <person name="Andrzejewski T.M."/>
            <person name="Davidsen T.M."/>
            <person name="Wayne K.J."/>
            <person name="Tettelin H."/>
            <person name="Glass J.I."/>
            <person name="Rusch D."/>
            <person name="Podicherti R."/>
            <person name="Tsui H.-C.T."/>
            <person name="Winkler M.E."/>
        </authorList>
    </citation>
    <scope>NUCLEOTIDE SEQUENCE</scope>
</reference>
<dbReference type="InterPro" id="IPR025948">
    <property type="entry name" value="HTH-like_dom"/>
</dbReference>
<dbReference type="GO" id="GO:0003676">
    <property type="term" value="F:nucleic acid binding"/>
    <property type="evidence" value="ECO:0007669"/>
    <property type="project" value="InterPro"/>
</dbReference>
<dbReference type="InterPro" id="IPR048020">
    <property type="entry name" value="Transpos_IS3"/>
</dbReference>
<accession>A0A382FX12</accession>
<name>A0A382FX12_9ZZZZ</name>
<dbReference type="GO" id="GO:0015074">
    <property type="term" value="P:DNA integration"/>
    <property type="evidence" value="ECO:0007669"/>
    <property type="project" value="InterPro"/>
</dbReference>
<sequence>VTAKVTLVAAHRYEYGLNACLRALGVSKSVWYGRQRGIWGNRKAADLRMKGKILSVIEDPPGYGYRRICPELSKRLGMPVNHKRVRRVLRSYELGLPRCLPASTPSRVQRVIAEAGTSADLTKGRRFAPMEAFSTDFTELVYAGGERKACLMVLVDIASRWAGGWAVASRRNRETALTALGHLRKRMEEHDQSLTGVVIHHDRDSVYTSHDWLRQVLSVEGGRLSYAQRGARDNSWIESFWGRFKTENASVFWEAETLDEVVEIVDSQMVYYNRERRHSALHYQPPEEFLGRLLSEGISSVTTLADISP</sequence>
<feature type="domain" description="Integrase catalytic" evidence="1">
    <location>
        <begin position="125"/>
        <end position="293"/>
    </location>
</feature>
<dbReference type="InterPro" id="IPR050900">
    <property type="entry name" value="Transposase_IS3/IS150/IS904"/>
</dbReference>
<organism evidence="2">
    <name type="scientific">marine metagenome</name>
    <dbReference type="NCBI Taxonomy" id="408172"/>
    <lineage>
        <taxon>unclassified sequences</taxon>
        <taxon>metagenomes</taxon>
        <taxon>ecological metagenomes</taxon>
    </lineage>
</organism>
<dbReference type="NCBIfam" id="NF033516">
    <property type="entry name" value="transpos_IS3"/>
    <property type="match status" value="1"/>
</dbReference>